<keyword evidence="1" id="KW-0645">Protease</keyword>
<dbReference type="GO" id="GO:0007165">
    <property type="term" value="P:signal transduction"/>
    <property type="evidence" value="ECO:0007669"/>
    <property type="project" value="TreeGrafter"/>
</dbReference>
<evidence type="ECO:0000256" key="2">
    <source>
        <dbReference type="ARBA" id="ARBA00022801"/>
    </source>
</evidence>
<proteinExistence type="predicted"/>
<evidence type="ECO:0000313" key="5">
    <source>
        <dbReference type="EMBL" id="MBA0086514.1"/>
    </source>
</evidence>
<dbReference type="AlphaFoldDB" id="A0A7V8NS44"/>
<accession>A0A7V8NS44</accession>
<organism evidence="5 6">
    <name type="scientific">Candidatus Acidiferrum panamense</name>
    <dbReference type="NCBI Taxonomy" id="2741543"/>
    <lineage>
        <taxon>Bacteria</taxon>
        <taxon>Pseudomonadati</taxon>
        <taxon>Acidobacteriota</taxon>
        <taxon>Terriglobia</taxon>
        <taxon>Candidatus Acidiferrales</taxon>
        <taxon>Candidatus Acidiferrum</taxon>
    </lineage>
</organism>
<evidence type="ECO:0000256" key="1">
    <source>
        <dbReference type="ARBA" id="ARBA00022670"/>
    </source>
</evidence>
<evidence type="ECO:0000256" key="3">
    <source>
        <dbReference type="ARBA" id="ARBA00022825"/>
    </source>
</evidence>
<dbReference type="Pfam" id="PF03572">
    <property type="entry name" value="Peptidase_S41"/>
    <property type="match status" value="1"/>
</dbReference>
<dbReference type="InterPro" id="IPR029045">
    <property type="entry name" value="ClpP/crotonase-like_dom_sf"/>
</dbReference>
<dbReference type="GO" id="GO:0030288">
    <property type="term" value="C:outer membrane-bounded periplasmic space"/>
    <property type="evidence" value="ECO:0007669"/>
    <property type="project" value="TreeGrafter"/>
</dbReference>
<comment type="caution">
    <text evidence="5">The sequence shown here is derived from an EMBL/GenBank/DDBJ whole genome shotgun (WGS) entry which is preliminary data.</text>
</comment>
<keyword evidence="3" id="KW-0720">Serine protease</keyword>
<dbReference type="SMART" id="SM00245">
    <property type="entry name" value="TSPc"/>
    <property type="match status" value="1"/>
</dbReference>
<dbReference type="Proteomes" id="UP000567293">
    <property type="component" value="Unassembled WGS sequence"/>
</dbReference>
<dbReference type="CDD" id="cd07560">
    <property type="entry name" value="Peptidase_S41_CPP"/>
    <property type="match status" value="1"/>
</dbReference>
<dbReference type="Gene3D" id="3.90.226.10">
    <property type="entry name" value="2-enoyl-CoA Hydratase, Chain A, domain 1"/>
    <property type="match status" value="1"/>
</dbReference>
<dbReference type="PANTHER" id="PTHR32060">
    <property type="entry name" value="TAIL-SPECIFIC PROTEASE"/>
    <property type="match status" value="1"/>
</dbReference>
<dbReference type="GO" id="GO:0004175">
    <property type="term" value="F:endopeptidase activity"/>
    <property type="evidence" value="ECO:0007669"/>
    <property type="project" value="TreeGrafter"/>
</dbReference>
<dbReference type="SUPFAM" id="SSF52096">
    <property type="entry name" value="ClpP/crotonase"/>
    <property type="match status" value="1"/>
</dbReference>
<dbReference type="InterPro" id="IPR005151">
    <property type="entry name" value="Tail-specific_protease"/>
</dbReference>
<dbReference type="InterPro" id="IPR004447">
    <property type="entry name" value="Peptidase_S41A"/>
</dbReference>
<dbReference type="GO" id="GO:0006508">
    <property type="term" value="P:proteolysis"/>
    <property type="evidence" value="ECO:0007669"/>
    <property type="project" value="UniProtKB-KW"/>
</dbReference>
<feature type="domain" description="Tail specific protease" evidence="4">
    <location>
        <begin position="12"/>
        <end position="197"/>
    </location>
</feature>
<keyword evidence="6" id="KW-1185">Reference proteome</keyword>
<sequence length="375" mass="41764">MVKITVSREGYPEPLMFTVTRDEIPRHSVDIAFLLKPGVGYIRLSGFNETTDHEIADALKKLDASSLDGLILDMRGNPGGLLNEAVAVADMFLDKNQLIVSHHGRNSPERRYYAVRGNQGMAAPLVILVNNNSASATEIVSGAVQDHDRGLIVGETTFGKGLVQTVTPLSENTGLALTTARYYTPSGRLIQRDYKSVSLYEYHYERKVPEHPTEVRLTDSGRQVTGGGGITPDIVVDAPKLTKFQQLLLRDDALFPAETGAGGFTRYFLGTKPAITKDFEVDDNVMRMFREYLSKHNVRYTEPEIAENQDWIKRKIKQEVFMSVFNMQEGFKVLLEGDPQVQKAVEAIPQARALYQNARRVVAQRMAASGSMDRP</sequence>
<protein>
    <recommendedName>
        <fullName evidence="4">Tail specific protease domain-containing protein</fullName>
    </recommendedName>
</protein>
<keyword evidence="2" id="KW-0378">Hydrolase</keyword>
<reference evidence="5" key="1">
    <citation type="submission" date="2020-06" db="EMBL/GenBank/DDBJ databases">
        <title>Legume-microbial interactions unlock mineral nutrients during tropical forest succession.</title>
        <authorList>
            <person name="Epihov D.Z."/>
        </authorList>
    </citation>
    <scope>NUCLEOTIDE SEQUENCE [LARGE SCALE GENOMIC DNA]</scope>
    <source>
        <strain evidence="5">Pan2503</strain>
    </source>
</reference>
<name>A0A7V8NS44_9BACT</name>
<dbReference type="GO" id="GO:0008236">
    <property type="term" value="F:serine-type peptidase activity"/>
    <property type="evidence" value="ECO:0007669"/>
    <property type="project" value="UniProtKB-KW"/>
</dbReference>
<dbReference type="PANTHER" id="PTHR32060:SF30">
    <property type="entry name" value="CARBOXY-TERMINAL PROCESSING PROTEASE CTPA"/>
    <property type="match status" value="1"/>
</dbReference>
<gene>
    <name evidence="5" type="ORF">HRJ53_16155</name>
</gene>
<dbReference type="EMBL" id="JACDQQ010001550">
    <property type="protein sequence ID" value="MBA0086514.1"/>
    <property type="molecule type" value="Genomic_DNA"/>
</dbReference>
<evidence type="ECO:0000259" key="4">
    <source>
        <dbReference type="SMART" id="SM00245"/>
    </source>
</evidence>
<evidence type="ECO:0000313" key="6">
    <source>
        <dbReference type="Proteomes" id="UP000567293"/>
    </source>
</evidence>